<dbReference type="Proteomes" id="UP001063166">
    <property type="component" value="Unassembled WGS sequence"/>
</dbReference>
<protein>
    <submittedName>
        <fullName evidence="1">Uncharacterized protein</fullName>
    </submittedName>
</protein>
<evidence type="ECO:0000313" key="1">
    <source>
        <dbReference type="EMBL" id="GLB38354.1"/>
    </source>
</evidence>
<organism evidence="1 2">
    <name type="scientific">Lyophyllum shimeji</name>
    <name type="common">Hon-shimeji</name>
    <name type="synonym">Tricholoma shimeji</name>
    <dbReference type="NCBI Taxonomy" id="47721"/>
    <lineage>
        <taxon>Eukaryota</taxon>
        <taxon>Fungi</taxon>
        <taxon>Dikarya</taxon>
        <taxon>Basidiomycota</taxon>
        <taxon>Agaricomycotina</taxon>
        <taxon>Agaricomycetes</taxon>
        <taxon>Agaricomycetidae</taxon>
        <taxon>Agaricales</taxon>
        <taxon>Tricholomatineae</taxon>
        <taxon>Lyophyllaceae</taxon>
        <taxon>Lyophyllum</taxon>
    </lineage>
</organism>
<evidence type="ECO:0000313" key="2">
    <source>
        <dbReference type="Proteomes" id="UP001063166"/>
    </source>
</evidence>
<accession>A0A9P3PMW1</accession>
<sequence length="162" mass="17697">MTLSRAAHPSSATSCCTNSTCDANIEQADHRLECTQPKVPIDATTTSGSISVFGRCVPPEQLSAALLDSPVSLQTHHETTAFMRSSHLGVFASDLTIPSTRQLPECVLLCINTHGPVPLIIFHPRFPRSWHSAAWGCSENLHYQFNPFVPLAYARIEAVLRS</sequence>
<comment type="caution">
    <text evidence="1">The sequence shown here is derived from an EMBL/GenBank/DDBJ whole genome shotgun (WGS) entry which is preliminary data.</text>
</comment>
<gene>
    <name evidence="1" type="ORF">LshimejAT787_0502190</name>
</gene>
<proteinExistence type="predicted"/>
<keyword evidence="2" id="KW-1185">Reference proteome</keyword>
<reference evidence="1" key="1">
    <citation type="submission" date="2022-07" db="EMBL/GenBank/DDBJ databases">
        <title>The genome of Lyophyllum shimeji provides insight into the initial evolution of ectomycorrhizal fungal genome.</title>
        <authorList>
            <person name="Kobayashi Y."/>
            <person name="Shibata T."/>
            <person name="Hirakawa H."/>
            <person name="Shigenobu S."/>
            <person name="Nishiyama T."/>
            <person name="Yamada A."/>
            <person name="Hasebe M."/>
            <person name="Kawaguchi M."/>
        </authorList>
    </citation>
    <scope>NUCLEOTIDE SEQUENCE</scope>
    <source>
        <strain evidence="1">AT787</strain>
    </source>
</reference>
<dbReference type="AlphaFoldDB" id="A0A9P3PMW1"/>
<name>A0A9P3PMW1_LYOSH</name>
<dbReference type="EMBL" id="BRPK01000005">
    <property type="protein sequence ID" value="GLB38354.1"/>
    <property type="molecule type" value="Genomic_DNA"/>
</dbReference>